<dbReference type="PANTHER" id="PTHR32282:SF33">
    <property type="entry name" value="PEPTIDOGLYCAN GLYCOSYLTRANSFERASE"/>
    <property type="match status" value="1"/>
</dbReference>
<feature type="compositionally biased region" description="Basic and acidic residues" evidence="15">
    <location>
        <begin position="711"/>
        <end position="728"/>
    </location>
</feature>
<evidence type="ECO:0000256" key="5">
    <source>
        <dbReference type="ARBA" id="ARBA00022670"/>
    </source>
</evidence>
<keyword evidence="16" id="KW-0472">Membrane</keyword>
<keyword evidence="7 19" id="KW-0808">Transferase</keyword>
<dbReference type="EC" id="3.4.-.-" evidence="19"/>
<evidence type="ECO:0000256" key="6">
    <source>
        <dbReference type="ARBA" id="ARBA00022676"/>
    </source>
</evidence>
<evidence type="ECO:0000256" key="15">
    <source>
        <dbReference type="SAM" id="MobiDB-lite"/>
    </source>
</evidence>
<keyword evidence="8 19" id="KW-0378">Hydrolase</keyword>
<feature type="compositionally biased region" description="Basic and acidic residues" evidence="15">
    <location>
        <begin position="1"/>
        <end position="14"/>
    </location>
</feature>
<evidence type="ECO:0000256" key="7">
    <source>
        <dbReference type="ARBA" id="ARBA00022679"/>
    </source>
</evidence>
<reference evidence="19 20" key="1">
    <citation type="submission" date="2020-08" db="EMBL/GenBank/DDBJ databases">
        <title>Genomic Encyclopedia of Type Strains, Phase IV (KMG-IV): sequencing the most valuable type-strain genomes for metagenomic binning, comparative biology and taxonomic classification.</title>
        <authorList>
            <person name="Goeker M."/>
        </authorList>
    </citation>
    <scope>NUCLEOTIDE SEQUENCE [LARGE SCALE GENOMIC DNA]</scope>
    <source>
        <strain evidence="19 20">DSM 100044</strain>
    </source>
</reference>
<dbReference type="UniPathway" id="UPA00219"/>
<keyword evidence="4" id="KW-0121">Carboxypeptidase</keyword>
<keyword evidence="9" id="KW-0133">Cell shape</keyword>
<keyword evidence="11" id="KW-0511">Multifunctional enzyme</keyword>
<keyword evidence="12" id="KW-0961">Cell wall biogenesis/degradation</keyword>
<comment type="similarity">
    <text evidence="3">In the N-terminal section; belongs to the glycosyltransferase 51 family.</text>
</comment>
<dbReference type="GO" id="GO:0008955">
    <property type="term" value="F:peptidoglycan glycosyltransferase activity"/>
    <property type="evidence" value="ECO:0007669"/>
    <property type="project" value="UniProtKB-EC"/>
</dbReference>
<dbReference type="SUPFAM" id="SSF53955">
    <property type="entry name" value="Lysozyme-like"/>
    <property type="match status" value="1"/>
</dbReference>
<dbReference type="RefSeq" id="WP_184059609.1">
    <property type="nucleotide sequence ID" value="NZ_JACIJK010000010.1"/>
</dbReference>
<dbReference type="EMBL" id="JACIJK010000010">
    <property type="protein sequence ID" value="MBB5716391.1"/>
    <property type="molecule type" value="Genomic_DNA"/>
</dbReference>
<sequence length="735" mass="79150">MSLFDPRRPDRDANPRPLRYAPDAAEWEEEDRPYRSYSRDELQRQLNGYDAVLGDDEGRGGGSGGNDGGDYPRRRSRLRTALRWIMRGLGLSVILLVIAIGWLAVTAPLSRSLKPPTPPSITLLASDGTPIARRGAILGTPVDASKLPPHVAQAFMAIEDRRFNSHWGIDPRGILRAAWHNVGAGGVREGGSTITQQLAKNAFLDSDRTAARKLREVMIAFWLEAWLSKNEILSRYLSNVYFGDNVYGLTAASKHYFGRTPDKLNVGQAAMLAGLVKAPSRLAPTGNLAGARKREAVVVGAMVDAGFLTPAQGRAVQPQRVLARAPQQVPSGTYFADWVLPEARDQAGEIKTEASVRTTLDPKLQRQAERVIRQAGLRQAQAALVAMRPDGQVVAMVGGRSYVDSPFNRATQAKRQPGSTFKLFVYLAAMRAGMTPSSTVDDSPVEIAGWKPRNDDGRYLGEISLARAFARSSNVAAARLTQQVGVRNVIKAARDLGISTPIANEATIGLGTSEVTLLELTAAYAGIANGRYPVRPRGLEEHGDKSWYQSLTGGTRQMPGNIQDEMKSLLGSSLRGTGREARLTIDAYGKTGTSQSGRDAWFIGWAGDLVVGVWVGNDNNTPNPGLHGGGIPAQIWRNFMVAGLGIAPVRAPVVVEENAIDPEAVIDGADVGDQIDRAVGDAIGTAGDSLRDLGIDLRRGDDGSISVGPARGRDRQGPPPPREDRRPPDEEDGNE</sequence>
<comment type="caution">
    <text evidence="19">The sequence shown here is derived from an EMBL/GenBank/DDBJ whole genome shotgun (WGS) entry which is preliminary data.</text>
</comment>
<keyword evidence="16" id="KW-1133">Transmembrane helix</keyword>
<dbReference type="GO" id="GO:0009252">
    <property type="term" value="P:peptidoglycan biosynthetic process"/>
    <property type="evidence" value="ECO:0007669"/>
    <property type="project" value="UniProtKB-UniPathway"/>
</dbReference>
<comment type="catalytic activity">
    <reaction evidence="13">
        <text>Preferential cleavage: (Ac)2-L-Lys-D-Ala-|-D-Ala. Also transpeptidation of peptidyl-alanyl moieties that are N-acyl substituents of D-alanine.</text>
        <dbReference type="EC" id="3.4.16.4"/>
    </reaction>
</comment>
<evidence type="ECO:0000256" key="8">
    <source>
        <dbReference type="ARBA" id="ARBA00022801"/>
    </source>
</evidence>
<dbReference type="Pfam" id="PF00912">
    <property type="entry name" value="Transgly"/>
    <property type="match status" value="1"/>
</dbReference>
<proteinExistence type="inferred from homology"/>
<keyword evidence="10" id="KW-0573">Peptidoglycan synthesis</keyword>
<dbReference type="Gene3D" id="3.40.710.10">
    <property type="entry name" value="DD-peptidase/beta-lactamase superfamily"/>
    <property type="match status" value="1"/>
</dbReference>
<dbReference type="Pfam" id="PF00905">
    <property type="entry name" value="Transpeptidase"/>
    <property type="match status" value="1"/>
</dbReference>
<evidence type="ECO:0000256" key="3">
    <source>
        <dbReference type="ARBA" id="ARBA00007739"/>
    </source>
</evidence>
<organism evidence="19 20">
    <name type="scientific">Sphingomonas aerophila</name>
    <dbReference type="NCBI Taxonomy" id="1344948"/>
    <lineage>
        <taxon>Bacteria</taxon>
        <taxon>Pseudomonadati</taxon>
        <taxon>Pseudomonadota</taxon>
        <taxon>Alphaproteobacteria</taxon>
        <taxon>Sphingomonadales</taxon>
        <taxon>Sphingomonadaceae</taxon>
        <taxon>Sphingomonas</taxon>
    </lineage>
</organism>
<accession>A0A7W9EVM1</accession>
<evidence type="ECO:0000256" key="9">
    <source>
        <dbReference type="ARBA" id="ARBA00022960"/>
    </source>
</evidence>
<evidence type="ECO:0000256" key="1">
    <source>
        <dbReference type="ARBA" id="ARBA00004752"/>
    </source>
</evidence>
<dbReference type="FunFam" id="1.10.3810.10:FF:000001">
    <property type="entry name" value="Penicillin-binding protein 1A"/>
    <property type="match status" value="1"/>
</dbReference>
<evidence type="ECO:0000313" key="19">
    <source>
        <dbReference type="EMBL" id="MBB5716391.1"/>
    </source>
</evidence>
<dbReference type="GO" id="GO:0009002">
    <property type="term" value="F:serine-type D-Ala-D-Ala carboxypeptidase activity"/>
    <property type="evidence" value="ECO:0007669"/>
    <property type="project" value="UniProtKB-EC"/>
</dbReference>
<dbReference type="InterPro" id="IPR012338">
    <property type="entry name" value="Beta-lactam/transpept-like"/>
</dbReference>
<feature type="domain" description="Penicillin-binding protein transpeptidase" evidence="17">
    <location>
        <begin position="384"/>
        <end position="640"/>
    </location>
</feature>
<gene>
    <name evidence="19" type="ORF">FHS94_003254</name>
</gene>
<feature type="region of interest" description="Disordered" evidence="15">
    <location>
        <begin position="1"/>
        <end position="73"/>
    </location>
</feature>
<dbReference type="InterPro" id="IPR050396">
    <property type="entry name" value="Glycosyltr_51/Transpeptidase"/>
</dbReference>
<dbReference type="EC" id="2.4.1.-" evidence="19"/>
<dbReference type="InterPro" id="IPR036950">
    <property type="entry name" value="PBP_transglycosylase"/>
</dbReference>
<dbReference type="SUPFAM" id="SSF56601">
    <property type="entry name" value="beta-lactamase/transpeptidase-like"/>
    <property type="match status" value="1"/>
</dbReference>
<evidence type="ECO:0000256" key="11">
    <source>
        <dbReference type="ARBA" id="ARBA00023268"/>
    </source>
</evidence>
<feature type="transmembrane region" description="Helical" evidence="16">
    <location>
        <begin position="84"/>
        <end position="105"/>
    </location>
</feature>
<dbReference type="GO" id="GO:0006508">
    <property type="term" value="P:proteolysis"/>
    <property type="evidence" value="ECO:0007669"/>
    <property type="project" value="UniProtKB-KW"/>
</dbReference>
<evidence type="ECO:0000256" key="14">
    <source>
        <dbReference type="ARBA" id="ARBA00049902"/>
    </source>
</evidence>
<dbReference type="Gene3D" id="1.10.3810.10">
    <property type="entry name" value="Biosynthetic peptidoglycan transglycosylase-like"/>
    <property type="match status" value="1"/>
</dbReference>
<comment type="similarity">
    <text evidence="2">In the C-terminal section; belongs to the transpeptidase family.</text>
</comment>
<evidence type="ECO:0000256" key="16">
    <source>
        <dbReference type="SAM" id="Phobius"/>
    </source>
</evidence>
<keyword evidence="6 19" id="KW-0328">Glycosyltransferase</keyword>
<evidence type="ECO:0000259" key="17">
    <source>
        <dbReference type="Pfam" id="PF00905"/>
    </source>
</evidence>
<keyword evidence="5" id="KW-0645">Protease</keyword>
<dbReference type="GO" id="GO:0008360">
    <property type="term" value="P:regulation of cell shape"/>
    <property type="evidence" value="ECO:0007669"/>
    <property type="project" value="UniProtKB-KW"/>
</dbReference>
<evidence type="ECO:0000256" key="4">
    <source>
        <dbReference type="ARBA" id="ARBA00022645"/>
    </source>
</evidence>
<evidence type="ECO:0000313" key="20">
    <source>
        <dbReference type="Proteomes" id="UP000546200"/>
    </source>
</evidence>
<feature type="compositionally biased region" description="Basic and acidic residues" evidence="15">
    <location>
        <begin position="693"/>
        <end position="702"/>
    </location>
</feature>
<dbReference type="AlphaFoldDB" id="A0A7W9EVM1"/>
<evidence type="ECO:0000259" key="18">
    <source>
        <dbReference type="Pfam" id="PF00912"/>
    </source>
</evidence>
<dbReference type="GO" id="GO:0071555">
    <property type="term" value="P:cell wall organization"/>
    <property type="evidence" value="ECO:0007669"/>
    <property type="project" value="UniProtKB-KW"/>
</dbReference>
<evidence type="ECO:0000256" key="12">
    <source>
        <dbReference type="ARBA" id="ARBA00023316"/>
    </source>
</evidence>
<feature type="domain" description="Glycosyl transferase family 51" evidence="18">
    <location>
        <begin position="139"/>
        <end position="302"/>
    </location>
</feature>
<evidence type="ECO:0000256" key="13">
    <source>
        <dbReference type="ARBA" id="ARBA00034000"/>
    </source>
</evidence>
<feature type="compositionally biased region" description="Basic and acidic residues" evidence="15">
    <location>
        <begin position="32"/>
        <end position="43"/>
    </location>
</feature>
<dbReference type="GO" id="GO:0008658">
    <property type="term" value="F:penicillin binding"/>
    <property type="evidence" value="ECO:0007669"/>
    <property type="project" value="InterPro"/>
</dbReference>
<dbReference type="PANTHER" id="PTHR32282">
    <property type="entry name" value="BINDING PROTEIN TRANSPEPTIDASE, PUTATIVE-RELATED"/>
    <property type="match status" value="1"/>
</dbReference>
<protein>
    <submittedName>
        <fullName evidence="19">Penicillin-binding protein 1A</fullName>
        <ecNumber evidence="19">2.4.1.-</ecNumber>
        <ecNumber evidence="19">3.4.-.-</ecNumber>
    </submittedName>
</protein>
<evidence type="ECO:0000256" key="10">
    <source>
        <dbReference type="ARBA" id="ARBA00022984"/>
    </source>
</evidence>
<comment type="catalytic activity">
    <reaction evidence="14">
        <text>[GlcNAc-(1-&gt;4)-Mur2Ac(oyl-L-Ala-gamma-D-Glu-L-Lys-D-Ala-D-Ala)](n)-di-trans,octa-cis-undecaprenyl diphosphate + beta-D-GlcNAc-(1-&gt;4)-Mur2Ac(oyl-L-Ala-gamma-D-Glu-L-Lys-D-Ala-D-Ala)-di-trans,octa-cis-undecaprenyl diphosphate = [GlcNAc-(1-&gt;4)-Mur2Ac(oyl-L-Ala-gamma-D-Glu-L-Lys-D-Ala-D-Ala)](n+1)-di-trans,octa-cis-undecaprenyl diphosphate + di-trans,octa-cis-undecaprenyl diphosphate + H(+)</text>
        <dbReference type="Rhea" id="RHEA:23708"/>
        <dbReference type="Rhea" id="RHEA-COMP:9602"/>
        <dbReference type="Rhea" id="RHEA-COMP:9603"/>
        <dbReference type="ChEBI" id="CHEBI:15378"/>
        <dbReference type="ChEBI" id="CHEBI:58405"/>
        <dbReference type="ChEBI" id="CHEBI:60033"/>
        <dbReference type="ChEBI" id="CHEBI:78435"/>
        <dbReference type="EC" id="2.4.99.28"/>
    </reaction>
</comment>
<keyword evidence="20" id="KW-1185">Reference proteome</keyword>
<dbReference type="Proteomes" id="UP000546200">
    <property type="component" value="Unassembled WGS sequence"/>
</dbReference>
<dbReference type="InterPro" id="IPR001264">
    <property type="entry name" value="Glyco_trans_51"/>
</dbReference>
<feature type="region of interest" description="Disordered" evidence="15">
    <location>
        <begin position="693"/>
        <end position="735"/>
    </location>
</feature>
<dbReference type="InterPro" id="IPR001460">
    <property type="entry name" value="PCN-bd_Tpept"/>
</dbReference>
<name>A0A7W9EVM1_9SPHN</name>
<dbReference type="GO" id="GO:0030288">
    <property type="term" value="C:outer membrane-bounded periplasmic space"/>
    <property type="evidence" value="ECO:0007669"/>
    <property type="project" value="TreeGrafter"/>
</dbReference>
<evidence type="ECO:0000256" key="2">
    <source>
        <dbReference type="ARBA" id="ARBA00007090"/>
    </source>
</evidence>
<comment type="pathway">
    <text evidence="1">Cell wall biogenesis; peptidoglycan biosynthesis.</text>
</comment>
<keyword evidence="16" id="KW-0812">Transmembrane</keyword>
<dbReference type="InterPro" id="IPR023346">
    <property type="entry name" value="Lysozyme-like_dom_sf"/>
</dbReference>